<name>A0A1E5SIF3_9FLAO</name>
<dbReference type="PANTHER" id="PTHR42852:SF13">
    <property type="entry name" value="PROTEIN DIPZ"/>
    <property type="match status" value="1"/>
</dbReference>
<proteinExistence type="predicted"/>
<dbReference type="Gene3D" id="3.40.30.10">
    <property type="entry name" value="Glutaredoxin"/>
    <property type="match status" value="1"/>
</dbReference>
<sequence length="361" mass="42402">MCFLFPLFFFGQIKVSQHIQASKITKQNNNALYFVDFWATWCSPCVHVSKYLESLQKQYSDNFYVLSLTKESPEVVKRFMEKRNMDLAVAIDYEGETFANNKVVSLPYGILYNAQGVKLWEGHPAEFKGHHIEGFLKDNKKRISVDDVFITKLYSKEVEKEEVSLKDDFEILEIDENVKILQIKKHKFFLELKGHLKDILAYSYNVHKRQIVLSGNLNKNYKVKFNFETNAYKNKAKFIIEALKLKQVNKEITGKTLVFNIEEPTFWDTKQIDWGVDTRHFLIGDSEIKADNVTLSQIKYQLTNLLNIPIIIKGNKTDEDLHDWEIHYKYFGLMKSIMDDTYGIQIEKKIANFPNYIITQR</sequence>
<dbReference type="SUPFAM" id="SSF52833">
    <property type="entry name" value="Thioredoxin-like"/>
    <property type="match status" value="1"/>
</dbReference>
<dbReference type="InterPro" id="IPR036249">
    <property type="entry name" value="Thioredoxin-like_sf"/>
</dbReference>
<dbReference type="PROSITE" id="PS51352">
    <property type="entry name" value="THIOREDOXIN_2"/>
    <property type="match status" value="1"/>
</dbReference>
<dbReference type="PANTHER" id="PTHR42852">
    <property type="entry name" value="THIOL:DISULFIDE INTERCHANGE PROTEIN DSBE"/>
    <property type="match status" value="1"/>
</dbReference>
<dbReference type="InterPro" id="IPR050553">
    <property type="entry name" value="Thioredoxin_ResA/DsbE_sf"/>
</dbReference>
<organism evidence="2 3">
    <name type="scientific">Flavivirga aquatica</name>
    <dbReference type="NCBI Taxonomy" id="1849968"/>
    <lineage>
        <taxon>Bacteria</taxon>
        <taxon>Pseudomonadati</taxon>
        <taxon>Bacteroidota</taxon>
        <taxon>Flavobacteriia</taxon>
        <taxon>Flavobacteriales</taxon>
        <taxon>Flavobacteriaceae</taxon>
        <taxon>Flavivirga</taxon>
    </lineage>
</organism>
<dbReference type="Proteomes" id="UP000095713">
    <property type="component" value="Unassembled WGS sequence"/>
</dbReference>
<evidence type="ECO:0000313" key="3">
    <source>
        <dbReference type="Proteomes" id="UP000095713"/>
    </source>
</evidence>
<dbReference type="AlphaFoldDB" id="A0A1E5SIF3"/>
<reference evidence="2 3" key="1">
    <citation type="submission" date="2016-05" db="EMBL/GenBank/DDBJ databases">
        <title>Draft Genome Sequence of Algibacter sp. Strain SK-16 Isolated from the Surface Water of Aburatsubo Inlet.</title>
        <authorList>
            <person name="Wong S.-K."/>
            <person name="Yoshizawa S."/>
            <person name="Nakajima Y."/>
            <person name="Ogura Y."/>
            <person name="Tetsuya H."/>
            <person name="Hamasaki K."/>
        </authorList>
    </citation>
    <scope>NUCLEOTIDE SEQUENCE [LARGE SCALE GENOMIC DNA]</scope>
    <source>
        <strain evidence="2 3">SK-16</strain>
    </source>
</reference>
<dbReference type="Pfam" id="PF00578">
    <property type="entry name" value="AhpC-TSA"/>
    <property type="match status" value="1"/>
</dbReference>
<dbReference type="EMBL" id="MDJD01000054">
    <property type="protein sequence ID" value="OEJ98898.1"/>
    <property type="molecule type" value="Genomic_DNA"/>
</dbReference>
<evidence type="ECO:0000313" key="2">
    <source>
        <dbReference type="EMBL" id="OEJ98898.1"/>
    </source>
</evidence>
<accession>A0A1E5SIF3</accession>
<dbReference type="CDD" id="cd02966">
    <property type="entry name" value="TlpA_like_family"/>
    <property type="match status" value="1"/>
</dbReference>
<dbReference type="GO" id="GO:0016491">
    <property type="term" value="F:oxidoreductase activity"/>
    <property type="evidence" value="ECO:0007669"/>
    <property type="project" value="InterPro"/>
</dbReference>
<evidence type="ECO:0000259" key="1">
    <source>
        <dbReference type="PROSITE" id="PS51352"/>
    </source>
</evidence>
<gene>
    <name evidence="2" type="ORF">A8C32_06835</name>
</gene>
<dbReference type="STRING" id="1849968.A8C32_06835"/>
<protein>
    <recommendedName>
        <fullName evidence="1">Thioredoxin domain-containing protein</fullName>
    </recommendedName>
</protein>
<keyword evidence="3" id="KW-1185">Reference proteome</keyword>
<dbReference type="InterPro" id="IPR000866">
    <property type="entry name" value="AhpC/TSA"/>
</dbReference>
<dbReference type="GO" id="GO:0016209">
    <property type="term" value="F:antioxidant activity"/>
    <property type="evidence" value="ECO:0007669"/>
    <property type="project" value="InterPro"/>
</dbReference>
<dbReference type="InterPro" id="IPR013766">
    <property type="entry name" value="Thioredoxin_domain"/>
</dbReference>
<feature type="domain" description="Thioredoxin" evidence="1">
    <location>
        <begin position="1"/>
        <end position="141"/>
    </location>
</feature>
<comment type="caution">
    <text evidence="2">The sequence shown here is derived from an EMBL/GenBank/DDBJ whole genome shotgun (WGS) entry which is preliminary data.</text>
</comment>